<name>A0A2U8W3H5_9HYPH</name>
<reference evidence="2" key="1">
    <citation type="submission" date="2018-05" db="EMBL/GenBank/DDBJ databases">
        <title>Complete Genome Sequence of Methylobacterium sp. 17SD2-17.</title>
        <authorList>
            <person name="Srinivasan S."/>
        </authorList>
    </citation>
    <scope>NUCLEOTIDE SEQUENCE [LARGE SCALE GENOMIC DNA]</scope>
    <source>
        <strain evidence="2">17SD2-17</strain>
    </source>
</reference>
<protein>
    <submittedName>
        <fullName evidence="1">Uncharacterized protein</fullName>
    </submittedName>
</protein>
<dbReference type="Proteomes" id="UP000245926">
    <property type="component" value="Chromosome"/>
</dbReference>
<evidence type="ECO:0000313" key="2">
    <source>
        <dbReference type="Proteomes" id="UP000245926"/>
    </source>
</evidence>
<sequence>MLMKAGLTCVGLALLGTATFQNPQVLVGQPVAKHNCLLRGQEVNDKPFVSYGCFETYLEAKAAWKQNIRFLTEVFHALDRLQCEPLMRSAEDFRDSGSTENRLALVRDLRTLSELLHLAAETARLTEAYLPEAASGARDLERNYLWAAAVLDGPLRWTLPSEPSGMEKWALALRTLIHGVRPSVEEHYRLTRNELDECDLVEEDTFQVALR</sequence>
<evidence type="ECO:0000313" key="1">
    <source>
        <dbReference type="EMBL" id="AWN39826.1"/>
    </source>
</evidence>
<dbReference type="AlphaFoldDB" id="A0A2U8W3H5"/>
<organism evidence="1 2">
    <name type="scientific">Methylobacterium durans</name>
    <dbReference type="NCBI Taxonomy" id="2202825"/>
    <lineage>
        <taxon>Bacteria</taxon>
        <taxon>Pseudomonadati</taxon>
        <taxon>Pseudomonadota</taxon>
        <taxon>Alphaproteobacteria</taxon>
        <taxon>Hyphomicrobiales</taxon>
        <taxon>Methylobacteriaceae</taxon>
        <taxon>Methylobacterium</taxon>
    </lineage>
</organism>
<keyword evidence="2" id="KW-1185">Reference proteome</keyword>
<dbReference type="OrthoDB" id="9821156at2"/>
<dbReference type="EMBL" id="CP029550">
    <property type="protein sequence ID" value="AWN39826.1"/>
    <property type="molecule type" value="Genomic_DNA"/>
</dbReference>
<dbReference type="RefSeq" id="WP_109887513.1">
    <property type="nucleotide sequence ID" value="NZ_CP029550.1"/>
</dbReference>
<gene>
    <name evidence="1" type="ORF">DK389_03845</name>
</gene>
<accession>A0A2U8W3H5</accession>
<dbReference type="KEGG" id="mets:DK389_03845"/>
<proteinExistence type="predicted"/>